<name>A0ABS1CL45_9GAMM</name>
<accession>A0ABS1CL45</accession>
<sequence>MSMIQYAFSNTIYNLNAQAPLSSDVLYTFPSASIKSITAIYKNAMYFLARTDPHEVDYRTIYKLDLSSDPPKEIFLFEHHAQICNLEIRLVAGVPRLYFSAHTTPDWGSPIAIYQLTGNNYPLLYCDTEGFNLPLPNPCSEGEWDGGWRGNFAFAGASTLFLSSGNVVPSGLYKISGAGAAGVTGSPTRMFVRSDGGIWGLACISETELFFHGNDAIYHLDLENAGTLTVIAQDLANPYNSISDVATDLPVSAWQLKLPWRFFALIPYFFSNFISKIGRLLAGRAIR</sequence>
<reference evidence="1 2" key="1">
    <citation type="journal article" date="2020" name="Microorganisms">
        <title>Osmotic Adaptation and Compatible Solute Biosynthesis of Phototrophic Bacteria as Revealed from Genome Analyses.</title>
        <authorList>
            <person name="Imhoff J.F."/>
            <person name="Rahn T."/>
            <person name="Kunzel S."/>
            <person name="Keller A."/>
            <person name="Neulinger S.C."/>
        </authorList>
    </citation>
    <scope>NUCLEOTIDE SEQUENCE [LARGE SCALE GENOMIC DNA]</scope>
    <source>
        <strain evidence="1 2">DSM 6210</strain>
    </source>
</reference>
<proteinExistence type="predicted"/>
<dbReference type="EMBL" id="NRRV01000053">
    <property type="protein sequence ID" value="MBK1632655.1"/>
    <property type="molecule type" value="Genomic_DNA"/>
</dbReference>
<protein>
    <submittedName>
        <fullName evidence="1">Uncharacterized protein</fullName>
    </submittedName>
</protein>
<dbReference type="RefSeq" id="WP_200240397.1">
    <property type="nucleotide sequence ID" value="NZ_NRRV01000053.1"/>
</dbReference>
<evidence type="ECO:0000313" key="2">
    <source>
        <dbReference type="Proteomes" id="UP000748752"/>
    </source>
</evidence>
<dbReference type="Proteomes" id="UP000748752">
    <property type="component" value="Unassembled WGS sequence"/>
</dbReference>
<keyword evidence="2" id="KW-1185">Reference proteome</keyword>
<comment type="caution">
    <text evidence="1">The sequence shown here is derived from an EMBL/GenBank/DDBJ whole genome shotgun (WGS) entry which is preliminary data.</text>
</comment>
<evidence type="ECO:0000313" key="1">
    <source>
        <dbReference type="EMBL" id="MBK1632655.1"/>
    </source>
</evidence>
<organism evidence="1 2">
    <name type="scientific">Thiohalocapsa halophila</name>
    <dbReference type="NCBI Taxonomy" id="69359"/>
    <lineage>
        <taxon>Bacteria</taxon>
        <taxon>Pseudomonadati</taxon>
        <taxon>Pseudomonadota</taxon>
        <taxon>Gammaproteobacteria</taxon>
        <taxon>Chromatiales</taxon>
        <taxon>Chromatiaceae</taxon>
        <taxon>Thiohalocapsa</taxon>
    </lineage>
</organism>
<gene>
    <name evidence="1" type="ORF">CKO31_18285</name>
</gene>